<gene>
    <name evidence="1" type="ORF">B879_02786</name>
</gene>
<dbReference type="AlphaFoldDB" id="K1LE27"/>
<name>K1LE27_CECL9</name>
<accession>K1LE27</accession>
<dbReference type="EMBL" id="AMGM01000047">
    <property type="protein sequence ID" value="EKB48628.1"/>
    <property type="molecule type" value="Genomic_DNA"/>
</dbReference>
<evidence type="ECO:0000313" key="1">
    <source>
        <dbReference type="EMBL" id="EKB48628.1"/>
    </source>
</evidence>
<dbReference type="Proteomes" id="UP000004478">
    <property type="component" value="Unassembled WGS sequence"/>
</dbReference>
<evidence type="ECO:0000313" key="2">
    <source>
        <dbReference type="Proteomes" id="UP000004478"/>
    </source>
</evidence>
<reference evidence="1 2" key="1">
    <citation type="journal article" date="2012" name="J. Bacteriol.">
        <title>Draft Genome Sequence of Cecembia lonarensis Strain LW9T, Isolated from Lonar Lake, a Haloalkaline Lake in India.</title>
        <authorList>
            <person name="Shivaji S."/>
            <person name="Ara S."/>
            <person name="Singh A."/>
            <person name="Pinnaka A.K."/>
        </authorList>
    </citation>
    <scope>NUCLEOTIDE SEQUENCE [LARGE SCALE GENOMIC DNA]</scope>
    <source>
        <strain evidence="1 2">LW9</strain>
    </source>
</reference>
<keyword evidence="2" id="KW-1185">Reference proteome</keyword>
<organism evidence="1 2">
    <name type="scientific">Cecembia lonarensis (strain CCUG 58316 / KCTC 22772 / LW9)</name>
    <dbReference type="NCBI Taxonomy" id="1225176"/>
    <lineage>
        <taxon>Bacteria</taxon>
        <taxon>Pseudomonadati</taxon>
        <taxon>Bacteroidota</taxon>
        <taxon>Cytophagia</taxon>
        <taxon>Cytophagales</taxon>
        <taxon>Cyclobacteriaceae</taxon>
        <taxon>Cecembia</taxon>
    </lineage>
</organism>
<proteinExistence type="predicted"/>
<comment type="caution">
    <text evidence="1">The sequence shown here is derived from an EMBL/GenBank/DDBJ whole genome shotgun (WGS) entry which is preliminary data.</text>
</comment>
<protein>
    <submittedName>
        <fullName evidence="1">Uncharacterized protein</fullName>
    </submittedName>
</protein>
<sequence>MNFEHFEQSRFRVQGSWVQKPQRLVPPAPAAFPMLGTGCVLCGLNTF</sequence>